<gene>
    <name evidence="2" type="ORF">HYH03_002772</name>
</gene>
<dbReference type="AlphaFoldDB" id="A0A835YE34"/>
<comment type="caution">
    <text evidence="2">The sequence shown here is derived from an EMBL/GenBank/DDBJ whole genome shotgun (WGS) entry which is preliminary data.</text>
</comment>
<keyword evidence="1" id="KW-1133">Transmembrane helix</keyword>
<keyword evidence="3" id="KW-1185">Reference proteome</keyword>
<evidence type="ECO:0000313" key="3">
    <source>
        <dbReference type="Proteomes" id="UP000612055"/>
    </source>
</evidence>
<proteinExistence type="predicted"/>
<evidence type="ECO:0000313" key="2">
    <source>
        <dbReference type="EMBL" id="KAG2499191.1"/>
    </source>
</evidence>
<dbReference type="EMBL" id="JAEHOE010000007">
    <property type="protein sequence ID" value="KAG2499191.1"/>
    <property type="molecule type" value="Genomic_DNA"/>
</dbReference>
<keyword evidence="1" id="KW-0812">Transmembrane</keyword>
<evidence type="ECO:0000256" key="1">
    <source>
        <dbReference type="SAM" id="Phobius"/>
    </source>
</evidence>
<feature type="transmembrane region" description="Helical" evidence="1">
    <location>
        <begin position="9"/>
        <end position="31"/>
    </location>
</feature>
<protein>
    <submittedName>
        <fullName evidence="2">Uncharacterized protein</fullName>
    </submittedName>
</protein>
<organism evidence="2 3">
    <name type="scientific">Edaphochlamys debaryana</name>
    <dbReference type="NCBI Taxonomy" id="47281"/>
    <lineage>
        <taxon>Eukaryota</taxon>
        <taxon>Viridiplantae</taxon>
        <taxon>Chlorophyta</taxon>
        <taxon>core chlorophytes</taxon>
        <taxon>Chlorophyceae</taxon>
        <taxon>CS clade</taxon>
        <taxon>Chlamydomonadales</taxon>
        <taxon>Chlamydomonadales incertae sedis</taxon>
        <taxon>Edaphochlamys</taxon>
    </lineage>
</organism>
<name>A0A835YE34_9CHLO</name>
<feature type="transmembrane region" description="Helical" evidence="1">
    <location>
        <begin position="202"/>
        <end position="223"/>
    </location>
</feature>
<feature type="transmembrane region" description="Helical" evidence="1">
    <location>
        <begin position="59"/>
        <end position="78"/>
    </location>
</feature>
<sequence length="253" mass="26703">MASITNKVLIIIGAVLVLIGWAVALGGVAAFNDDCNKADGDNDSDSGCAHGLRYEWYGVWFTFFLALIIIVMAVFGMVDNWTSTLQMFCAVCLAVDMFDANRWVRTDGAGGWGWGGRGRGWGNGGNPWATANGNGNGDYGDYGNNGNNGNGNGRGAGNADATTIDLGNDWTLTYTGDNGRRLLAAFARRLLQSNDWDSQADACAAGFIIACIGLMLIIIFLGMGKAGVQVNVAVQNRSKNQSKVEPAPEAQAS</sequence>
<reference evidence="2" key="1">
    <citation type="journal article" date="2020" name="bioRxiv">
        <title>Comparative genomics of Chlamydomonas.</title>
        <authorList>
            <person name="Craig R.J."/>
            <person name="Hasan A.R."/>
            <person name="Ness R.W."/>
            <person name="Keightley P.D."/>
        </authorList>
    </citation>
    <scope>NUCLEOTIDE SEQUENCE</scope>
    <source>
        <strain evidence="2">CCAP 11/70</strain>
    </source>
</reference>
<dbReference type="OrthoDB" id="532465at2759"/>
<keyword evidence="1" id="KW-0472">Membrane</keyword>
<accession>A0A835YE34</accession>
<dbReference type="Proteomes" id="UP000612055">
    <property type="component" value="Unassembled WGS sequence"/>
</dbReference>